<protein>
    <recommendedName>
        <fullName evidence="3">HTH cro/C1-type domain-containing protein</fullName>
    </recommendedName>
</protein>
<reference evidence="4 5" key="1">
    <citation type="journal article" date="2007" name="Nat. Biotechnol.">
        <title>Complete genome sequence of the erythromycin-producing bacterium Saccharopolyspora erythraea NRRL23338.</title>
        <authorList>
            <person name="Oliynyk M."/>
            <person name="Samborskyy M."/>
            <person name="Lester J.B."/>
            <person name="Mironenko T."/>
            <person name="Scott N."/>
            <person name="Dickens S."/>
            <person name="Haydock S.F."/>
            <person name="Leadlay P.F."/>
        </authorList>
    </citation>
    <scope>NUCLEOTIDE SEQUENCE [LARGE SCALE GENOMIC DNA]</scope>
    <source>
        <strain evidence="5">ATCC 11635 / DSM 40517 / JCM 4748 / NBRC 13426 / NCIMB 8594 / NRRL 2338</strain>
    </source>
</reference>
<gene>
    <name evidence="4" type="ordered locus">SACE_0702</name>
</gene>
<organism evidence="4 5">
    <name type="scientific">Saccharopolyspora erythraea (strain ATCC 11635 / DSM 40517 / JCM 4748 / NBRC 13426 / NCIMB 8594 / NRRL 2338)</name>
    <dbReference type="NCBI Taxonomy" id="405948"/>
    <lineage>
        <taxon>Bacteria</taxon>
        <taxon>Bacillati</taxon>
        <taxon>Actinomycetota</taxon>
        <taxon>Actinomycetes</taxon>
        <taxon>Pseudonocardiales</taxon>
        <taxon>Pseudonocardiaceae</taxon>
        <taxon>Saccharopolyspora</taxon>
    </lineage>
</organism>
<dbReference type="CDD" id="cd00093">
    <property type="entry name" value="HTH_XRE"/>
    <property type="match status" value="1"/>
</dbReference>
<dbReference type="OrthoDB" id="9815928at2"/>
<feature type="region of interest" description="Disordered" evidence="1">
    <location>
        <begin position="89"/>
        <end position="183"/>
    </location>
</feature>
<dbReference type="InterPro" id="IPR010982">
    <property type="entry name" value="Lambda_DNA-bd_dom_sf"/>
</dbReference>
<feature type="compositionally biased region" description="Low complexity" evidence="1">
    <location>
        <begin position="158"/>
        <end position="170"/>
    </location>
</feature>
<evidence type="ECO:0000256" key="2">
    <source>
        <dbReference type="SAM" id="Phobius"/>
    </source>
</evidence>
<dbReference type="InterPro" id="IPR001387">
    <property type="entry name" value="Cro/C1-type_HTH"/>
</dbReference>
<dbReference type="AlphaFoldDB" id="A4F7M0"/>
<accession>A4F7M0</accession>
<feature type="domain" description="HTH cro/C1-type" evidence="3">
    <location>
        <begin position="14"/>
        <end position="66"/>
    </location>
</feature>
<evidence type="ECO:0000313" key="5">
    <source>
        <dbReference type="Proteomes" id="UP000006728"/>
    </source>
</evidence>
<dbReference type="SMART" id="SM00530">
    <property type="entry name" value="HTH_XRE"/>
    <property type="match status" value="1"/>
</dbReference>
<evidence type="ECO:0000259" key="3">
    <source>
        <dbReference type="SMART" id="SM00530"/>
    </source>
</evidence>
<dbReference type="eggNOG" id="ENOG502ZWBP">
    <property type="taxonomic scope" value="Bacteria"/>
</dbReference>
<sequence>MEQRHPDIGRWSGRLQELAEATGLSLRQLSEHVPWSPSTLSRYLSGERVVDEAWLLASKLIDLAHRRGTPVDVRSDELHLLYQQARKAYQQQRRSARGKADQVGESAATAPTSSDVGLPERPAEQPVVASSGQPNATEPATDSSEQPNATPPAPSPDTPATATSEQSDAAPEPPSSPDARPARRSRRPFVLALATAVAVAAVAAAVWASLLWLRPQTVVWRANIVGTWSAQHQQHLGVFRFRTPDVPGDTDKATYHEGTAVSIVCQARHRRVVSDPTTGQSSPVWNRLSDGYWIPDLYTDLPKVTGEAPPLGIPLC</sequence>
<evidence type="ECO:0000313" key="4">
    <source>
        <dbReference type="EMBL" id="CAM00044.1"/>
    </source>
</evidence>
<dbReference type="Pfam" id="PF13560">
    <property type="entry name" value="HTH_31"/>
    <property type="match status" value="1"/>
</dbReference>
<evidence type="ECO:0000256" key="1">
    <source>
        <dbReference type="SAM" id="MobiDB-lite"/>
    </source>
</evidence>
<dbReference type="EMBL" id="AM420293">
    <property type="protein sequence ID" value="CAM00044.1"/>
    <property type="molecule type" value="Genomic_DNA"/>
</dbReference>
<feature type="compositionally biased region" description="Polar residues" evidence="1">
    <location>
        <begin position="128"/>
        <end position="146"/>
    </location>
</feature>
<dbReference type="HOGENOM" id="CLU_879657_0_0_11"/>
<dbReference type="GO" id="GO:0003677">
    <property type="term" value="F:DNA binding"/>
    <property type="evidence" value="ECO:0007669"/>
    <property type="project" value="InterPro"/>
</dbReference>
<keyword evidence="2" id="KW-0472">Membrane</keyword>
<feature type="transmembrane region" description="Helical" evidence="2">
    <location>
        <begin position="189"/>
        <end position="213"/>
    </location>
</feature>
<dbReference type="SUPFAM" id="SSF47413">
    <property type="entry name" value="lambda repressor-like DNA-binding domains"/>
    <property type="match status" value="1"/>
</dbReference>
<keyword evidence="2" id="KW-1133">Transmembrane helix</keyword>
<name>A4F7M0_SACEN</name>
<keyword evidence="2" id="KW-0812">Transmembrane</keyword>
<keyword evidence="5" id="KW-1185">Reference proteome</keyword>
<dbReference type="Proteomes" id="UP000006728">
    <property type="component" value="Chromosome"/>
</dbReference>
<dbReference type="KEGG" id="sen:SACE_0702"/>
<proteinExistence type="predicted"/>